<organism evidence="2 3">
    <name type="scientific">Mya arenaria</name>
    <name type="common">Soft-shell clam</name>
    <dbReference type="NCBI Taxonomy" id="6604"/>
    <lineage>
        <taxon>Eukaryota</taxon>
        <taxon>Metazoa</taxon>
        <taxon>Spiralia</taxon>
        <taxon>Lophotrochozoa</taxon>
        <taxon>Mollusca</taxon>
        <taxon>Bivalvia</taxon>
        <taxon>Autobranchia</taxon>
        <taxon>Heteroconchia</taxon>
        <taxon>Euheterodonta</taxon>
        <taxon>Imparidentia</taxon>
        <taxon>Neoheterodontei</taxon>
        <taxon>Myida</taxon>
        <taxon>Myoidea</taxon>
        <taxon>Myidae</taxon>
        <taxon>Mya</taxon>
    </lineage>
</organism>
<accession>A0ABY7DXA3</accession>
<evidence type="ECO:0000256" key="1">
    <source>
        <dbReference type="SAM" id="Phobius"/>
    </source>
</evidence>
<proteinExistence type="predicted"/>
<protein>
    <submittedName>
        <fullName evidence="2">Uncharacterized protein</fullName>
    </submittedName>
</protein>
<feature type="transmembrane region" description="Helical" evidence="1">
    <location>
        <begin position="122"/>
        <end position="143"/>
    </location>
</feature>
<evidence type="ECO:0000313" key="2">
    <source>
        <dbReference type="EMBL" id="WAR00754.1"/>
    </source>
</evidence>
<keyword evidence="1" id="KW-0472">Membrane</keyword>
<reference evidence="2" key="1">
    <citation type="submission" date="2022-11" db="EMBL/GenBank/DDBJ databases">
        <title>Centuries of genome instability and evolution in soft-shell clam transmissible cancer (bioRxiv).</title>
        <authorList>
            <person name="Hart S.F.M."/>
            <person name="Yonemitsu M.A."/>
            <person name="Giersch R.M."/>
            <person name="Beal B.F."/>
            <person name="Arriagada G."/>
            <person name="Davis B.W."/>
            <person name="Ostrander E.A."/>
            <person name="Goff S.P."/>
            <person name="Metzger M.J."/>
        </authorList>
    </citation>
    <scope>NUCLEOTIDE SEQUENCE</scope>
    <source>
        <strain evidence="2">MELC-2E11</strain>
        <tissue evidence="2">Siphon/mantle</tissue>
    </source>
</reference>
<keyword evidence="3" id="KW-1185">Reference proteome</keyword>
<sequence length="173" mass="18947">MYKFVFSISALLVLERSDYRSSVNIVESQQFIHTHGSDMVWGAVVAMAAAQVIGAVLYSKLALGPLWLRATFPGKSDKQVWELQKESFHVEFIACIVSQVALVLAIHYVIGPYLGVRSVEQGVRVGLGMATLSMLVDVAHCAFSRRAVVGFLIDHLYNACVFVSACVSLAYFG</sequence>
<feature type="transmembrane region" description="Helical" evidence="1">
    <location>
        <begin position="155"/>
        <end position="172"/>
    </location>
</feature>
<evidence type="ECO:0000313" key="3">
    <source>
        <dbReference type="Proteomes" id="UP001164746"/>
    </source>
</evidence>
<gene>
    <name evidence="2" type="ORF">MAR_025126</name>
</gene>
<dbReference type="EMBL" id="CP111014">
    <property type="protein sequence ID" value="WAR00754.1"/>
    <property type="molecule type" value="Genomic_DNA"/>
</dbReference>
<dbReference type="Proteomes" id="UP001164746">
    <property type="component" value="Chromosome 3"/>
</dbReference>
<name>A0ABY7DXA3_MYAAR</name>
<feature type="transmembrane region" description="Helical" evidence="1">
    <location>
        <begin position="40"/>
        <end position="68"/>
    </location>
</feature>
<feature type="transmembrane region" description="Helical" evidence="1">
    <location>
        <begin position="88"/>
        <end position="110"/>
    </location>
</feature>
<keyword evidence="1" id="KW-0812">Transmembrane</keyword>
<keyword evidence="1" id="KW-1133">Transmembrane helix</keyword>